<protein>
    <submittedName>
        <fullName evidence="2">Uncharacterized protein</fullName>
    </submittedName>
</protein>
<dbReference type="RefSeq" id="XP_035339726.1">
    <property type="nucleotide sequence ID" value="XM_035483833.1"/>
</dbReference>
<evidence type="ECO:0000256" key="1">
    <source>
        <dbReference type="SAM" id="MobiDB-lite"/>
    </source>
</evidence>
<dbReference type="KEGG" id="trg:TRUGW13939_00626"/>
<keyword evidence="3" id="KW-1185">Reference proteome</keyword>
<gene>
    <name evidence="2" type="ORF">TRUGW13939_00626</name>
</gene>
<organism evidence="2 3">
    <name type="scientific">Talaromyces rugulosus</name>
    <name type="common">Penicillium rugulosum</name>
    <dbReference type="NCBI Taxonomy" id="121627"/>
    <lineage>
        <taxon>Eukaryota</taxon>
        <taxon>Fungi</taxon>
        <taxon>Dikarya</taxon>
        <taxon>Ascomycota</taxon>
        <taxon>Pezizomycotina</taxon>
        <taxon>Eurotiomycetes</taxon>
        <taxon>Eurotiomycetidae</taxon>
        <taxon>Eurotiales</taxon>
        <taxon>Trichocomaceae</taxon>
        <taxon>Talaromyces</taxon>
        <taxon>Talaromyces sect. Islandici</taxon>
    </lineage>
</organism>
<dbReference type="EMBL" id="CP055898">
    <property type="protein sequence ID" value="QKX53547.1"/>
    <property type="molecule type" value="Genomic_DNA"/>
</dbReference>
<feature type="region of interest" description="Disordered" evidence="1">
    <location>
        <begin position="14"/>
        <end position="52"/>
    </location>
</feature>
<dbReference type="Proteomes" id="UP000509510">
    <property type="component" value="Chromosome I"/>
</dbReference>
<reference evidence="3" key="1">
    <citation type="submission" date="2020-06" db="EMBL/GenBank/DDBJ databases">
        <title>A chromosome-scale genome assembly of Talaromyces rugulosus W13939.</title>
        <authorList>
            <person name="Wang B."/>
            <person name="Guo L."/>
            <person name="Ye K."/>
            <person name="Wang L."/>
        </authorList>
    </citation>
    <scope>NUCLEOTIDE SEQUENCE [LARGE SCALE GENOMIC DNA]</scope>
    <source>
        <strain evidence="3">W13939</strain>
    </source>
</reference>
<dbReference type="OrthoDB" id="20681at2759"/>
<proteinExistence type="predicted"/>
<name>A0A7H8QHT9_TALRU</name>
<accession>A0A7H8QHT9</accession>
<evidence type="ECO:0000313" key="2">
    <source>
        <dbReference type="EMBL" id="QKX53547.1"/>
    </source>
</evidence>
<sequence>MMKSGSYSSMLWLRNSSSSSSSSRGHRIVPQTQALKPQTRDRGPPSEESTQTDFAALDVLGSIPGPATAVDACLDDGFHLDNGVKITDGDGILLVGGEAFSWRPWHSMTGGAADAARKQMVNEKGQFEVPEEVWGLFSVVWPRPVDKNPNHSIFL</sequence>
<dbReference type="AlphaFoldDB" id="A0A7H8QHT9"/>
<dbReference type="GeneID" id="55988139"/>
<evidence type="ECO:0000313" key="3">
    <source>
        <dbReference type="Proteomes" id="UP000509510"/>
    </source>
</evidence>